<reference evidence="1" key="2">
    <citation type="journal article" date="2015" name="Data Brief">
        <title>Shoot transcriptome of the giant reed, Arundo donax.</title>
        <authorList>
            <person name="Barrero R.A."/>
            <person name="Guerrero F.D."/>
            <person name="Moolhuijzen P."/>
            <person name="Goolsby J.A."/>
            <person name="Tidwell J."/>
            <person name="Bellgard S.E."/>
            <person name="Bellgard M.I."/>
        </authorList>
    </citation>
    <scope>NUCLEOTIDE SEQUENCE</scope>
    <source>
        <tissue evidence="1">Shoot tissue taken approximately 20 cm above the soil surface</tissue>
    </source>
</reference>
<organism evidence="1">
    <name type="scientific">Arundo donax</name>
    <name type="common">Giant reed</name>
    <name type="synonym">Donax arundinaceus</name>
    <dbReference type="NCBI Taxonomy" id="35708"/>
    <lineage>
        <taxon>Eukaryota</taxon>
        <taxon>Viridiplantae</taxon>
        <taxon>Streptophyta</taxon>
        <taxon>Embryophyta</taxon>
        <taxon>Tracheophyta</taxon>
        <taxon>Spermatophyta</taxon>
        <taxon>Magnoliopsida</taxon>
        <taxon>Liliopsida</taxon>
        <taxon>Poales</taxon>
        <taxon>Poaceae</taxon>
        <taxon>PACMAD clade</taxon>
        <taxon>Arundinoideae</taxon>
        <taxon>Arundineae</taxon>
        <taxon>Arundo</taxon>
    </lineage>
</organism>
<protein>
    <submittedName>
        <fullName evidence="1">Uncharacterized protein</fullName>
    </submittedName>
</protein>
<reference evidence="1" key="1">
    <citation type="submission" date="2014-09" db="EMBL/GenBank/DDBJ databases">
        <authorList>
            <person name="Magalhaes I.L.F."/>
            <person name="Oliveira U."/>
            <person name="Santos F.R."/>
            <person name="Vidigal T.H.D.A."/>
            <person name="Brescovit A.D."/>
            <person name="Santos A.J."/>
        </authorList>
    </citation>
    <scope>NUCLEOTIDE SEQUENCE</scope>
    <source>
        <tissue evidence="1">Shoot tissue taken approximately 20 cm above the soil surface</tissue>
    </source>
</reference>
<evidence type="ECO:0000313" key="1">
    <source>
        <dbReference type="EMBL" id="JAD55703.1"/>
    </source>
</evidence>
<dbReference type="EMBL" id="GBRH01242192">
    <property type="protein sequence ID" value="JAD55703.1"/>
    <property type="molecule type" value="Transcribed_RNA"/>
</dbReference>
<sequence length="42" mass="4798">MSTRVANFECVKVCMFPCLDSKCNCAKSQAAWMSMFPEFLNQ</sequence>
<accession>A0A0A9B0Q6</accession>
<proteinExistence type="predicted"/>
<dbReference type="AlphaFoldDB" id="A0A0A9B0Q6"/>
<name>A0A0A9B0Q6_ARUDO</name>